<feature type="domain" description="HTH luxR-type" evidence="5">
    <location>
        <begin position="166"/>
        <end position="231"/>
    </location>
</feature>
<evidence type="ECO:0000313" key="7">
    <source>
        <dbReference type="EMBL" id="KRG87210.1"/>
    </source>
</evidence>
<dbReference type="InterPro" id="IPR039420">
    <property type="entry name" value="WalR-like"/>
</dbReference>
<dbReference type="Proteomes" id="UP000050940">
    <property type="component" value="Unassembled WGS sequence"/>
</dbReference>
<dbReference type="PANTHER" id="PTHR43214">
    <property type="entry name" value="TWO-COMPONENT RESPONSE REGULATOR"/>
    <property type="match status" value="1"/>
</dbReference>
<sequence>MGEERYTLPIAIRGAGALALSSILIVDDDAATQVRLAGLVREALDEAPASVRTAADLGQARALLAAERFDLALVDMQLPDGNGIELIGWIQSHAPQVQSVIVSAYAEEQLTFTALRAGAIGYLMKDRDDVELVVALRSLQRGGAPIDPMIARRILALLPEETAPVPATPAVNLSERERGILGMVAQGYGNREIAELLGLSRLTVEAHTRNIYRKLAVGSRTAAVFEARVLGLLP</sequence>
<dbReference type="GO" id="GO:0003677">
    <property type="term" value="F:DNA binding"/>
    <property type="evidence" value="ECO:0007669"/>
    <property type="project" value="UniProtKB-KW"/>
</dbReference>
<dbReference type="SMART" id="SM00421">
    <property type="entry name" value="HTH_LUXR"/>
    <property type="match status" value="1"/>
</dbReference>
<dbReference type="GO" id="GO:0000160">
    <property type="term" value="P:phosphorelay signal transduction system"/>
    <property type="evidence" value="ECO:0007669"/>
    <property type="project" value="InterPro"/>
</dbReference>
<evidence type="ECO:0000256" key="3">
    <source>
        <dbReference type="ARBA" id="ARBA00023163"/>
    </source>
</evidence>
<comment type="caution">
    <text evidence="7">The sequence shown here is derived from an EMBL/GenBank/DDBJ whole genome shotgun (WGS) entry which is preliminary data.</text>
</comment>
<accession>A0A0R0EA14</accession>
<evidence type="ECO:0000259" key="5">
    <source>
        <dbReference type="PROSITE" id="PS50043"/>
    </source>
</evidence>
<dbReference type="InterPro" id="IPR001789">
    <property type="entry name" value="Sig_transdc_resp-reg_receiver"/>
</dbReference>
<keyword evidence="3" id="KW-0804">Transcription</keyword>
<dbReference type="PATRIC" id="fig|659018.3.peg.956"/>
<dbReference type="Pfam" id="PF00196">
    <property type="entry name" value="GerE"/>
    <property type="match status" value="1"/>
</dbReference>
<dbReference type="STRING" id="659018.ABB34_05245"/>
<gene>
    <name evidence="7" type="ORF">ABB34_05245</name>
</gene>
<dbReference type="Pfam" id="PF00072">
    <property type="entry name" value="Response_reg"/>
    <property type="match status" value="1"/>
</dbReference>
<proteinExistence type="predicted"/>
<dbReference type="SUPFAM" id="SSF52172">
    <property type="entry name" value="CheY-like"/>
    <property type="match status" value="1"/>
</dbReference>
<dbReference type="EMBL" id="LDJP01000026">
    <property type="protein sequence ID" value="KRG87210.1"/>
    <property type="molecule type" value="Genomic_DNA"/>
</dbReference>
<evidence type="ECO:0008006" key="9">
    <source>
        <dbReference type="Google" id="ProtNLM"/>
    </source>
</evidence>
<dbReference type="SUPFAM" id="SSF46894">
    <property type="entry name" value="C-terminal effector domain of the bipartite response regulators"/>
    <property type="match status" value="1"/>
</dbReference>
<dbReference type="SMART" id="SM00448">
    <property type="entry name" value="REC"/>
    <property type="match status" value="1"/>
</dbReference>
<name>A0A0R0EA14_9GAMM</name>
<dbReference type="PANTHER" id="PTHR43214:SF41">
    <property type="entry name" value="NITRATE_NITRITE RESPONSE REGULATOR PROTEIN NARP"/>
    <property type="match status" value="1"/>
</dbReference>
<feature type="domain" description="Response regulatory" evidence="6">
    <location>
        <begin position="22"/>
        <end position="140"/>
    </location>
</feature>
<dbReference type="AlphaFoldDB" id="A0A0R0EA14"/>
<dbReference type="CDD" id="cd00156">
    <property type="entry name" value="REC"/>
    <property type="match status" value="1"/>
</dbReference>
<dbReference type="InterPro" id="IPR011006">
    <property type="entry name" value="CheY-like_superfamily"/>
</dbReference>
<dbReference type="PROSITE" id="PS50110">
    <property type="entry name" value="RESPONSE_REGULATORY"/>
    <property type="match status" value="1"/>
</dbReference>
<dbReference type="InterPro" id="IPR036388">
    <property type="entry name" value="WH-like_DNA-bd_sf"/>
</dbReference>
<dbReference type="Gene3D" id="1.10.10.10">
    <property type="entry name" value="Winged helix-like DNA-binding domain superfamily/Winged helix DNA-binding domain"/>
    <property type="match status" value="1"/>
</dbReference>
<keyword evidence="2" id="KW-0238">DNA-binding</keyword>
<dbReference type="InterPro" id="IPR016032">
    <property type="entry name" value="Sig_transdc_resp-reg_C-effctor"/>
</dbReference>
<reference evidence="7 8" key="1">
    <citation type="submission" date="2015-05" db="EMBL/GenBank/DDBJ databases">
        <title>Genome sequencing and analysis of members of genus Stenotrophomonas.</title>
        <authorList>
            <person name="Patil P.P."/>
            <person name="Midha S."/>
            <person name="Patil P.B."/>
        </authorList>
    </citation>
    <scope>NUCLEOTIDE SEQUENCE [LARGE SCALE GENOMIC DNA]</scope>
    <source>
        <strain evidence="7 8">JCM 16244</strain>
    </source>
</reference>
<dbReference type="PROSITE" id="PS00622">
    <property type="entry name" value="HTH_LUXR_1"/>
    <property type="match status" value="1"/>
</dbReference>
<organism evidence="7 8">
    <name type="scientific">Stenotrophomonas daejeonensis</name>
    <dbReference type="NCBI Taxonomy" id="659018"/>
    <lineage>
        <taxon>Bacteria</taxon>
        <taxon>Pseudomonadati</taxon>
        <taxon>Pseudomonadota</taxon>
        <taxon>Gammaproteobacteria</taxon>
        <taxon>Lysobacterales</taxon>
        <taxon>Lysobacteraceae</taxon>
        <taxon>Stenotrophomonas</taxon>
    </lineage>
</organism>
<evidence type="ECO:0000256" key="1">
    <source>
        <dbReference type="ARBA" id="ARBA00023015"/>
    </source>
</evidence>
<evidence type="ECO:0000256" key="2">
    <source>
        <dbReference type="ARBA" id="ARBA00023125"/>
    </source>
</evidence>
<keyword evidence="4" id="KW-0597">Phosphoprotein</keyword>
<keyword evidence="8" id="KW-1185">Reference proteome</keyword>
<dbReference type="PRINTS" id="PR00038">
    <property type="entry name" value="HTHLUXR"/>
</dbReference>
<evidence type="ECO:0000259" key="6">
    <source>
        <dbReference type="PROSITE" id="PS50110"/>
    </source>
</evidence>
<dbReference type="CDD" id="cd06170">
    <property type="entry name" value="LuxR_C_like"/>
    <property type="match status" value="1"/>
</dbReference>
<evidence type="ECO:0000256" key="4">
    <source>
        <dbReference type="PROSITE-ProRule" id="PRU00169"/>
    </source>
</evidence>
<keyword evidence="1" id="KW-0805">Transcription regulation</keyword>
<protein>
    <recommendedName>
        <fullName evidence="9">LuxR family transcriptional regulator</fullName>
    </recommendedName>
</protein>
<dbReference type="PROSITE" id="PS50043">
    <property type="entry name" value="HTH_LUXR_2"/>
    <property type="match status" value="1"/>
</dbReference>
<dbReference type="GO" id="GO:0006355">
    <property type="term" value="P:regulation of DNA-templated transcription"/>
    <property type="evidence" value="ECO:0007669"/>
    <property type="project" value="InterPro"/>
</dbReference>
<dbReference type="OrthoDB" id="9796655at2"/>
<dbReference type="InterPro" id="IPR000792">
    <property type="entry name" value="Tscrpt_reg_LuxR_C"/>
</dbReference>
<feature type="modified residue" description="4-aspartylphosphate" evidence="4">
    <location>
        <position position="75"/>
    </location>
</feature>
<dbReference type="Gene3D" id="3.40.50.2300">
    <property type="match status" value="1"/>
</dbReference>
<evidence type="ECO:0000313" key="8">
    <source>
        <dbReference type="Proteomes" id="UP000050940"/>
    </source>
</evidence>